<feature type="domain" description="CRISPR system ring nuclease SSO1393-like" evidence="1">
    <location>
        <begin position="51"/>
        <end position="183"/>
    </location>
</feature>
<name>A0ABY8PR90_9BACT</name>
<organism evidence="2 3">
    <name type="scientific">Marinitoga aeolica</name>
    <dbReference type="NCBI Taxonomy" id="2809031"/>
    <lineage>
        <taxon>Bacteria</taxon>
        <taxon>Thermotogati</taxon>
        <taxon>Thermotogota</taxon>
        <taxon>Thermotogae</taxon>
        <taxon>Petrotogales</taxon>
        <taxon>Petrotogaceae</taxon>
        <taxon>Marinitoga</taxon>
    </lineage>
</organism>
<keyword evidence="3" id="KW-1185">Reference proteome</keyword>
<dbReference type="NCBIfam" id="TIGR02619">
    <property type="entry name" value="putative CRISPR-associated protein, APE2256 family"/>
    <property type="match status" value="1"/>
</dbReference>
<accession>A0ABY8PR90</accession>
<protein>
    <submittedName>
        <fullName evidence="2">CRISPR-associated protein</fullName>
    </submittedName>
</protein>
<dbReference type="RefSeq" id="WP_280999398.1">
    <property type="nucleotide sequence ID" value="NZ_CP069362.1"/>
</dbReference>
<evidence type="ECO:0000313" key="2">
    <source>
        <dbReference type="EMBL" id="WGS65166.1"/>
    </source>
</evidence>
<dbReference type="Proteomes" id="UP001232493">
    <property type="component" value="Chromosome"/>
</dbReference>
<dbReference type="InterPro" id="IPR013442">
    <property type="entry name" value="SSO1393-like"/>
</dbReference>
<dbReference type="Pfam" id="PF09651">
    <property type="entry name" value="Cas_APE2256"/>
    <property type="match status" value="1"/>
</dbReference>
<dbReference type="Gene3D" id="3.40.50.10770">
    <property type="entry name" value="Hypothetical protein VC1899 like domain (Restriction endonuclease-like)"/>
    <property type="match status" value="1"/>
</dbReference>
<evidence type="ECO:0000313" key="3">
    <source>
        <dbReference type="Proteomes" id="UP001232493"/>
    </source>
</evidence>
<reference evidence="2 3" key="1">
    <citation type="submission" date="2021-02" db="EMBL/GenBank/DDBJ databases">
        <title>Characterization of Marinitoga sp. nov. str. BP5-C20A.</title>
        <authorList>
            <person name="Erauso G."/>
            <person name="Postec A."/>
        </authorList>
    </citation>
    <scope>NUCLEOTIDE SEQUENCE [LARGE SCALE GENOMIC DNA]</scope>
    <source>
        <strain evidence="2 3">BP5-C20A</strain>
    </source>
</reference>
<sequence>MSNTLISTVGASLLGNLRVDDKLRELFEKGKVDELSDYLLNLNEDPESYRGFGAEINSIVSIIKKGYINERKYLYFLISDTLDGKKIGRILKKYFEKSEYKFEHVEVKVNERLDDSKPYDFKIYGLKNLIKNMAGIIRQHYGSIIINATGGYKAQIAFALALGQGLKVPVYYRFERFPEVIELEPLPLNLDSSLYFLCRELFEDLQDDIKPYIDFESMYKSLSREARIFFDITKIDNEKYISISPMGQIYIESIKNEFYHLQDKIKPKKRDKDLLFLSSNSEGHSKELINKYNLRKIFEDFEYIEKIWVSRYSLHEKSTKAKVKIRGNNIIIILQTRQGILHLEAETTARNNEELEVIKLKLEEYLNKKF</sequence>
<gene>
    <name evidence="2" type="ORF">JRV97_01010</name>
</gene>
<evidence type="ECO:0000259" key="1">
    <source>
        <dbReference type="Pfam" id="PF09651"/>
    </source>
</evidence>
<proteinExistence type="predicted"/>
<dbReference type="CDD" id="cd09742">
    <property type="entry name" value="Csm6_III-A"/>
    <property type="match status" value="1"/>
</dbReference>
<dbReference type="EMBL" id="CP069362">
    <property type="protein sequence ID" value="WGS65166.1"/>
    <property type="molecule type" value="Genomic_DNA"/>
</dbReference>